<evidence type="ECO:0000256" key="1">
    <source>
        <dbReference type="ARBA" id="ARBA00004141"/>
    </source>
</evidence>
<keyword evidence="5" id="KW-0571">Peptide transport</keyword>
<dbReference type="InterPro" id="IPR004813">
    <property type="entry name" value="OPT"/>
</dbReference>
<keyword evidence="6" id="KW-0653">Protein transport</keyword>
<dbReference type="SUPFAM" id="SSF51735">
    <property type="entry name" value="NAD(P)-binding Rossmann-fold domains"/>
    <property type="match status" value="1"/>
</dbReference>
<dbReference type="InterPro" id="IPR004648">
    <property type="entry name" value="Oligpept_transpt"/>
</dbReference>
<keyword evidence="7 10" id="KW-1133">Transmembrane helix</keyword>
<feature type="compositionally biased region" description="Polar residues" evidence="9">
    <location>
        <begin position="626"/>
        <end position="637"/>
    </location>
</feature>
<organism evidence="11 12">
    <name type="scientific">Metarhizium anisopliae BRIP 53293</name>
    <dbReference type="NCBI Taxonomy" id="1291518"/>
    <lineage>
        <taxon>Eukaryota</taxon>
        <taxon>Fungi</taxon>
        <taxon>Dikarya</taxon>
        <taxon>Ascomycota</taxon>
        <taxon>Pezizomycotina</taxon>
        <taxon>Sordariomycetes</taxon>
        <taxon>Hypocreomycetidae</taxon>
        <taxon>Hypocreales</taxon>
        <taxon>Clavicipitaceae</taxon>
        <taxon>Metarhizium</taxon>
    </lineage>
</organism>
<gene>
    <name evidence="11" type="ORF">H634G_03809</name>
</gene>
<evidence type="ECO:0000256" key="3">
    <source>
        <dbReference type="ARBA" id="ARBA00022448"/>
    </source>
</evidence>
<comment type="subcellular location">
    <subcellularLocation>
        <location evidence="1">Membrane</location>
        <topology evidence="1">Multi-pass membrane protein</topology>
    </subcellularLocation>
</comment>
<feature type="transmembrane region" description="Helical" evidence="10">
    <location>
        <begin position="317"/>
        <end position="337"/>
    </location>
</feature>
<evidence type="ECO:0008006" key="13">
    <source>
        <dbReference type="Google" id="ProtNLM"/>
    </source>
</evidence>
<dbReference type="NCBIfam" id="TIGR00728">
    <property type="entry name" value="OPT_sfam"/>
    <property type="match status" value="1"/>
</dbReference>
<proteinExistence type="inferred from homology"/>
<evidence type="ECO:0000256" key="8">
    <source>
        <dbReference type="ARBA" id="ARBA00023136"/>
    </source>
</evidence>
<feature type="transmembrane region" description="Helical" evidence="10">
    <location>
        <begin position="250"/>
        <end position="275"/>
    </location>
</feature>
<dbReference type="InterPro" id="IPR036291">
    <property type="entry name" value="NAD(P)-bd_dom_sf"/>
</dbReference>
<evidence type="ECO:0000256" key="2">
    <source>
        <dbReference type="ARBA" id="ARBA00008807"/>
    </source>
</evidence>
<dbReference type="OrthoDB" id="191139at2759"/>
<dbReference type="GO" id="GO:0016020">
    <property type="term" value="C:membrane"/>
    <property type="evidence" value="ECO:0007669"/>
    <property type="project" value="UniProtKB-SubCell"/>
</dbReference>
<evidence type="ECO:0000256" key="7">
    <source>
        <dbReference type="ARBA" id="ARBA00022989"/>
    </source>
</evidence>
<dbReference type="PANTHER" id="PTHR22601">
    <property type="entry name" value="ISP4 LIKE PROTEIN"/>
    <property type="match status" value="1"/>
</dbReference>
<reference evidence="12" key="1">
    <citation type="journal article" date="2014" name="BMC Genomics">
        <title>The genome sequence of the biocontrol fungus Metarhizium anisopliae and comparative genomics of Metarhizium species.</title>
        <authorList>
            <person name="Pattemore J.A."/>
            <person name="Hane J.K."/>
            <person name="Williams A.H."/>
            <person name="Wilson B.A."/>
            <person name="Stodart B.J."/>
            <person name="Ash G.J."/>
        </authorList>
    </citation>
    <scope>NUCLEOTIDE SEQUENCE [LARGE SCALE GENOMIC DNA]</scope>
    <source>
        <strain evidence="12">BRIP 53293</strain>
    </source>
</reference>
<feature type="region of interest" description="Disordered" evidence="9">
    <location>
        <begin position="1"/>
        <end position="24"/>
    </location>
</feature>
<feature type="region of interest" description="Disordered" evidence="9">
    <location>
        <begin position="618"/>
        <end position="637"/>
    </location>
</feature>
<keyword evidence="8 10" id="KW-0472">Membrane</keyword>
<evidence type="ECO:0000256" key="6">
    <source>
        <dbReference type="ARBA" id="ARBA00022927"/>
    </source>
</evidence>
<keyword evidence="3" id="KW-0813">Transport</keyword>
<evidence type="ECO:0000313" key="12">
    <source>
        <dbReference type="Proteomes" id="UP000054544"/>
    </source>
</evidence>
<evidence type="ECO:0000256" key="9">
    <source>
        <dbReference type="SAM" id="MobiDB-lite"/>
    </source>
</evidence>
<dbReference type="InterPro" id="IPR002347">
    <property type="entry name" value="SDR_fam"/>
</dbReference>
<evidence type="ECO:0000256" key="4">
    <source>
        <dbReference type="ARBA" id="ARBA00022692"/>
    </source>
</evidence>
<name>A0A0D9P771_METAN</name>
<keyword evidence="4 10" id="KW-0812">Transmembrane</keyword>
<comment type="similarity">
    <text evidence="2">Belongs to the oligopeptide OPT transporter family.</text>
</comment>
<dbReference type="GO" id="GO:0035673">
    <property type="term" value="F:oligopeptide transmembrane transporter activity"/>
    <property type="evidence" value="ECO:0007669"/>
    <property type="project" value="InterPro"/>
</dbReference>
<keyword evidence="12" id="KW-1185">Reference proteome</keyword>
<dbReference type="PRINTS" id="PR00081">
    <property type="entry name" value="GDHRDH"/>
</dbReference>
<feature type="transmembrane region" description="Helical" evidence="10">
    <location>
        <begin position="77"/>
        <end position="97"/>
    </location>
</feature>
<accession>A0A0D9P771</accession>
<feature type="transmembrane region" description="Helical" evidence="10">
    <location>
        <begin position="185"/>
        <end position="206"/>
    </location>
</feature>
<dbReference type="Gene3D" id="3.40.50.720">
    <property type="entry name" value="NAD(P)-binding Rossmann-like Domain"/>
    <property type="match status" value="1"/>
</dbReference>
<dbReference type="Pfam" id="PF00106">
    <property type="entry name" value="adh_short"/>
    <property type="match status" value="1"/>
</dbReference>
<evidence type="ECO:0000256" key="5">
    <source>
        <dbReference type="ARBA" id="ARBA00022856"/>
    </source>
</evidence>
<dbReference type="GO" id="GO:0015031">
    <property type="term" value="P:protein transport"/>
    <property type="evidence" value="ECO:0007669"/>
    <property type="project" value="UniProtKB-KW"/>
</dbReference>
<dbReference type="Pfam" id="PF03169">
    <property type="entry name" value="OPT"/>
    <property type="match status" value="1"/>
</dbReference>
<evidence type="ECO:0000256" key="10">
    <source>
        <dbReference type="SAM" id="Phobius"/>
    </source>
</evidence>
<dbReference type="AlphaFoldDB" id="A0A0D9P771"/>
<evidence type="ECO:0000313" key="11">
    <source>
        <dbReference type="EMBL" id="KJK80660.1"/>
    </source>
</evidence>
<sequence>MNPKAIDTLTVDASQDNQDTEKNSKQLDGKWGSCSCSSDGRVLTCFKDHASDSDVLSAAGVDMSGDDPNLPCLTLRMWFIGIGFCIIGSGVNTLYTFRFPSVSLSQSAIQFLAYPVGKAWELVVPDWGVTVFGTRHSLNPCRFNHKENILIYILANLSYMTRLSADVLTEQRVFYGLEAGWGFELMITLATILFGFGFAGLARSLVVEPRELVWPGVLGNTALNAALHGGNSKQNVSSHAHTWRSTRYKFFLWTFAAGFIWYWFPDLIFPALGYFTWICWIAPKNAVVNQVFGMKSGMGLLPFTFDWSQISYIGSPLIVPTWVIFNILAAVVFWIWIITPALYYSNTWLSAYLPLQSNSIFDNTAKVYNVSRVINAKNGFTFDEAKFAAYSDIRLPVTYALNKSPSCIVAKANLSQRPYQVLIIPDDSHTAVAQLFWGAFAQSFFIPKPVLTEDNLSDQSGKVHIVTGGYAGIGKELSTILYQHNAVIYIAGRNEEKATTAMEEIKAQNPDSRGRLEFLSLDLSDLTTIKPALEKFSAREKRLDVLVNNAGVMMCSKDAKGKQGHELQLATNCLGPFLFTKGLVPILKETALASPPGSVRVIWASSITANLLSPAGGVKLGEDDAPQTSSSQSTNYGQSKAANNFYAAEFSRRHEADGILSLAFNPGNLATELCRHLGPVELLTAKMISHPSRLGAYTELYAGWSPDIKMEDGGMFVIPWGRRGNDILRNDLREAIEESETNEKSIPRRLWEWSDRETAQYA</sequence>
<dbReference type="Proteomes" id="UP000054544">
    <property type="component" value="Unassembled WGS sequence"/>
</dbReference>
<protein>
    <recommendedName>
        <fullName evidence="13">Short-chain dehydrogenase</fullName>
    </recommendedName>
</protein>
<dbReference type="EMBL" id="KE384728">
    <property type="protein sequence ID" value="KJK80660.1"/>
    <property type="molecule type" value="Genomic_DNA"/>
</dbReference>